<accession>A0A4Q2DHF0</accession>
<organism evidence="3 4">
    <name type="scientific">Candolleomyces aberdarensis</name>
    <dbReference type="NCBI Taxonomy" id="2316362"/>
    <lineage>
        <taxon>Eukaryota</taxon>
        <taxon>Fungi</taxon>
        <taxon>Dikarya</taxon>
        <taxon>Basidiomycota</taxon>
        <taxon>Agaricomycotina</taxon>
        <taxon>Agaricomycetes</taxon>
        <taxon>Agaricomycetidae</taxon>
        <taxon>Agaricales</taxon>
        <taxon>Agaricineae</taxon>
        <taxon>Psathyrellaceae</taxon>
        <taxon>Candolleomyces</taxon>
    </lineage>
</organism>
<dbReference type="EMBL" id="SDEE01000260">
    <property type="protein sequence ID" value="RXW18531.1"/>
    <property type="molecule type" value="Genomic_DNA"/>
</dbReference>
<name>A0A4Q2DHF0_9AGAR</name>
<feature type="region of interest" description="Disordered" evidence="1">
    <location>
        <begin position="89"/>
        <end position="111"/>
    </location>
</feature>
<evidence type="ECO:0000256" key="1">
    <source>
        <dbReference type="SAM" id="MobiDB-lite"/>
    </source>
</evidence>
<feature type="chain" id="PRO_5020523631" evidence="2">
    <location>
        <begin position="22"/>
        <end position="153"/>
    </location>
</feature>
<proteinExistence type="predicted"/>
<evidence type="ECO:0000313" key="3">
    <source>
        <dbReference type="EMBL" id="RXW18531.1"/>
    </source>
</evidence>
<feature type="signal peptide" evidence="2">
    <location>
        <begin position="1"/>
        <end position="21"/>
    </location>
</feature>
<keyword evidence="2" id="KW-0732">Signal</keyword>
<keyword evidence="4" id="KW-1185">Reference proteome</keyword>
<dbReference type="Proteomes" id="UP000290288">
    <property type="component" value="Unassembled WGS sequence"/>
</dbReference>
<evidence type="ECO:0000313" key="4">
    <source>
        <dbReference type="Proteomes" id="UP000290288"/>
    </source>
</evidence>
<gene>
    <name evidence="3" type="ORF">EST38_g7326</name>
</gene>
<comment type="caution">
    <text evidence="3">The sequence shown here is derived from an EMBL/GenBank/DDBJ whole genome shotgun (WGS) entry which is preliminary data.</text>
</comment>
<dbReference type="OrthoDB" id="3095598at2759"/>
<dbReference type="AlphaFoldDB" id="A0A4Q2DHF0"/>
<protein>
    <submittedName>
        <fullName evidence="3">Uncharacterized protein</fullName>
    </submittedName>
</protein>
<reference evidence="3 4" key="1">
    <citation type="submission" date="2019-01" db="EMBL/GenBank/DDBJ databases">
        <title>Draft genome sequence of Psathyrella aberdarensis IHI B618.</title>
        <authorList>
            <person name="Buettner E."/>
            <person name="Kellner H."/>
        </authorList>
    </citation>
    <scope>NUCLEOTIDE SEQUENCE [LARGE SCALE GENOMIC DNA]</scope>
    <source>
        <strain evidence="3 4">IHI B618</strain>
    </source>
</reference>
<sequence>MVRTALFSIAVASTFIVAAVAHPFDSYSQEDNFEREFVRSIDDLDLASRADMDVDLLEREPIPAGIFSMIGQGIGAITKAIAARKARKAAQKAAGGAPPPRQKGKREFLDEDTEDLDLFQREVVEEFIRSYLEDNLESIFDRRDLVESLDALD</sequence>
<evidence type="ECO:0000256" key="2">
    <source>
        <dbReference type="SAM" id="SignalP"/>
    </source>
</evidence>